<dbReference type="GO" id="GO:0009037">
    <property type="term" value="F:tyrosine-based site-specific recombinase activity"/>
    <property type="evidence" value="ECO:0007669"/>
    <property type="project" value="UniProtKB-UniRule"/>
</dbReference>
<dbReference type="InterPro" id="IPR011010">
    <property type="entry name" value="DNA_brk_join_enz"/>
</dbReference>
<proteinExistence type="inferred from homology"/>
<gene>
    <name evidence="12" type="primary">raiA</name>
    <name evidence="9" type="synonym">xerC</name>
    <name evidence="12" type="ORF">DDY73_10465</name>
</gene>
<comment type="function">
    <text evidence="9">Site-specific tyrosine recombinase, which acts by catalyzing the cutting and rejoining of the recombining DNA molecules. The XerC-XerD complex is essential to convert dimers of the bacterial chromosome into monomers to permit their segregation at cell division. It also contributes to the segregational stability of plasmids.</text>
</comment>
<dbReference type="GO" id="GO:0006313">
    <property type="term" value="P:DNA transposition"/>
    <property type="evidence" value="ECO:0007669"/>
    <property type="project" value="UniProtKB-UniRule"/>
</dbReference>
<dbReference type="GO" id="GO:0005737">
    <property type="term" value="C:cytoplasm"/>
    <property type="evidence" value="ECO:0007669"/>
    <property type="project" value="UniProtKB-SubCell"/>
</dbReference>
<dbReference type="InterPro" id="IPR023009">
    <property type="entry name" value="Tyrosine_recombinase_XerC/XerD"/>
</dbReference>
<feature type="active site" evidence="9">
    <location>
        <position position="171"/>
    </location>
</feature>
<feature type="active site" evidence="9">
    <location>
        <position position="147"/>
    </location>
</feature>
<dbReference type="Pfam" id="PF02899">
    <property type="entry name" value="Phage_int_SAM_1"/>
    <property type="match status" value="1"/>
</dbReference>
<dbReference type="PROSITE" id="PS51900">
    <property type="entry name" value="CB"/>
    <property type="match status" value="1"/>
</dbReference>
<dbReference type="InterPro" id="IPR004107">
    <property type="entry name" value="Integrase_SAM-like_N"/>
</dbReference>
<dbReference type="Gene3D" id="1.10.443.10">
    <property type="entry name" value="Intergrase catalytic core"/>
    <property type="match status" value="1"/>
</dbReference>
<name>A0A354M4H3_9BACT</name>
<sequence>MCIESFLRYIRYEKNFSSHTVLSYRNDLLQFVDYYVACKDERFAPKSVDQDLVRNWIVYLVEKGRMPRSISRKVSALRSFFKFLVKEGIIPFTPVQNIQLPKISKPLPAFLKEEEMDLLLDGIDFGDDFRGVRDKLIINMFYSTGIRRGELIGLQDADVDIYMSAMKVTGKRNKQRIIPFGKELRIQIEGYRSVRDRDVKGEHKTFFVKEDGQPLYPELVYRIVTRYLNMVSTLTKKSPHVLRHTFASAMLNNGAELNSIKELLGHSSLASTEVYTHITFEELKQSYKQAHPRAEKKEGVMKISIQSIHFDASAQLESFIQKKVAKLGQYCDDIMSAEVVLKVVKPETAQNKEASIKLLVPKSDDIFSSKVADTFEEAVDVAVDALVKQLQKMKEKMKAK</sequence>
<dbReference type="PANTHER" id="PTHR30349">
    <property type="entry name" value="PHAGE INTEGRASE-RELATED"/>
    <property type="match status" value="1"/>
</dbReference>
<dbReference type="GO" id="GO:0007059">
    <property type="term" value="P:chromosome segregation"/>
    <property type="evidence" value="ECO:0007669"/>
    <property type="project" value="UniProtKB-UniRule"/>
</dbReference>
<dbReference type="EMBL" id="DNWC01000138">
    <property type="protein sequence ID" value="HBJ09412.1"/>
    <property type="molecule type" value="Genomic_DNA"/>
</dbReference>
<dbReference type="Gene3D" id="3.30.160.100">
    <property type="entry name" value="Ribosome hibernation promotion factor-like"/>
    <property type="match status" value="1"/>
</dbReference>
<evidence type="ECO:0000256" key="4">
    <source>
        <dbReference type="ARBA" id="ARBA00022829"/>
    </source>
</evidence>
<dbReference type="GO" id="GO:0003677">
    <property type="term" value="F:DNA binding"/>
    <property type="evidence" value="ECO:0007669"/>
    <property type="project" value="UniProtKB-UniRule"/>
</dbReference>
<feature type="domain" description="Tyr recombinase" evidence="10">
    <location>
        <begin position="106"/>
        <end position="288"/>
    </location>
</feature>
<dbReference type="InterPro" id="IPR002104">
    <property type="entry name" value="Integrase_catalytic"/>
</dbReference>
<keyword evidence="7 9" id="KW-0233">DNA recombination</keyword>
<comment type="subcellular location">
    <subcellularLocation>
        <location evidence="1 9">Cytoplasm</location>
    </subcellularLocation>
</comment>
<comment type="similarity">
    <text evidence="9">Belongs to the 'phage' integrase family. XerC subfamily.</text>
</comment>
<comment type="caution">
    <text evidence="12">The sequence shown here is derived from an EMBL/GenBank/DDBJ whole genome shotgun (WGS) entry which is preliminary data.</text>
</comment>
<dbReference type="InterPro" id="IPR044068">
    <property type="entry name" value="CB"/>
</dbReference>
<dbReference type="InterPro" id="IPR013762">
    <property type="entry name" value="Integrase-like_cat_sf"/>
</dbReference>
<keyword evidence="5 9" id="KW-0229">DNA integration</keyword>
<evidence type="ECO:0000259" key="11">
    <source>
        <dbReference type="PROSITE" id="PS51900"/>
    </source>
</evidence>
<dbReference type="InterPro" id="IPR050090">
    <property type="entry name" value="Tyrosine_recombinase_XerCD"/>
</dbReference>
<evidence type="ECO:0000256" key="7">
    <source>
        <dbReference type="ARBA" id="ARBA00023172"/>
    </source>
</evidence>
<evidence type="ECO:0000256" key="1">
    <source>
        <dbReference type="ARBA" id="ARBA00004496"/>
    </source>
</evidence>
<dbReference type="InterPro" id="IPR010998">
    <property type="entry name" value="Integrase_recombinase_N"/>
</dbReference>
<keyword evidence="3 9" id="KW-0132">Cell division</keyword>
<dbReference type="SUPFAM" id="SSF69754">
    <property type="entry name" value="Ribosome binding protein Y (YfiA homologue)"/>
    <property type="match status" value="1"/>
</dbReference>
<evidence type="ECO:0000256" key="3">
    <source>
        <dbReference type="ARBA" id="ARBA00022618"/>
    </source>
</evidence>
<dbReference type="SUPFAM" id="SSF56349">
    <property type="entry name" value="DNA breaking-rejoining enzymes"/>
    <property type="match status" value="1"/>
</dbReference>
<accession>A0A354M4H3</accession>
<reference evidence="12 13" key="1">
    <citation type="journal article" date="2018" name="Nat. Biotechnol.">
        <title>A standardized bacterial taxonomy based on genome phylogeny substantially revises the tree of life.</title>
        <authorList>
            <person name="Parks D.H."/>
            <person name="Chuvochina M."/>
            <person name="Waite D.W."/>
            <person name="Rinke C."/>
            <person name="Skarshewski A."/>
            <person name="Chaumeil P.A."/>
            <person name="Hugenholtz P."/>
        </authorList>
    </citation>
    <scope>NUCLEOTIDE SEQUENCE [LARGE SCALE GENOMIC DNA]</scope>
    <source>
        <strain evidence="12">UBA11482</strain>
    </source>
</reference>
<comment type="subunit">
    <text evidence="9">Forms a cyclic heterotetrameric complex composed of two molecules of XerC and two molecules of XerD.</text>
</comment>
<dbReference type="HAMAP" id="MF_01808">
    <property type="entry name" value="Recomb_XerC_XerD"/>
    <property type="match status" value="1"/>
</dbReference>
<evidence type="ECO:0000256" key="8">
    <source>
        <dbReference type="ARBA" id="ARBA00023306"/>
    </source>
</evidence>
<evidence type="ECO:0000256" key="6">
    <source>
        <dbReference type="ARBA" id="ARBA00023125"/>
    </source>
</evidence>
<evidence type="ECO:0000313" key="13">
    <source>
        <dbReference type="Proteomes" id="UP000262954"/>
    </source>
</evidence>
<dbReference type="PANTHER" id="PTHR30349:SF77">
    <property type="entry name" value="TYROSINE RECOMBINASE XERC"/>
    <property type="match status" value="1"/>
</dbReference>
<keyword evidence="2 9" id="KW-0963">Cytoplasm</keyword>
<dbReference type="PROSITE" id="PS51898">
    <property type="entry name" value="TYR_RECOMBINASE"/>
    <property type="match status" value="1"/>
</dbReference>
<keyword evidence="6 9" id="KW-0238">DNA-binding</keyword>
<evidence type="ECO:0000256" key="9">
    <source>
        <dbReference type="HAMAP-Rule" id="MF_01808"/>
    </source>
</evidence>
<feature type="active site" description="O-(3'-phospho-DNA)-tyrosine intermediate" evidence="9">
    <location>
        <position position="275"/>
    </location>
</feature>
<organism evidence="12 13">
    <name type="scientific">Coprobacter fastidiosus</name>
    <dbReference type="NCBI Taxonomy" id="1099853"/>
    <lineage>
        <taxon>Bacteria</taxon>
        <taxon>Pseudomonadati</taxon>
        <taxon>Bacteroidota</taxon>
        <taxon>Bacteroidia</taxon>
        <taxon>Bacteroidales</taxon>
        <taxon>Barnesiellaceae</taxon>
        <taxon>Coprobacter</taxon>
    </lineage>
</organism>
<feature type="active site" evidence="9">
    <location>
        <position position="240"/>
    </location>
</feature>
<dbReference type="Pfam" id="PF02482">
    <property type="entry name" value="Ribosomal_S30AE"/>
    <property type="match status" value="1"/>
</dbReference>
<evidence type="ECO:0000313" key="12">
    <source>
        <dbReference type="EMBL" id="HBJ09412.1"/>
    </source>
</evidence>
<evidence type="ECO:0000256" key="2">
    <source>
        <dbReference type="ARBA" id="ARBA00022490"/>
    </source>
</evidence>
<feature type="active site" evidence="9">
    <location>
        <position position="266"/>
    </location>
</feature>
<evidence type="ECO:0000256" key="5">
    <source>
        <dbReference type="ARBA" id="ARBA00022908"/>
    </source>
</evidence>
<dbReference type="Gene3D" id="1.10.150.130">
    <property type="match status" value="1"/>
</dbReference>
<dbReference type="InterPro" id="IPR036567">
    <property type="entry name" value="RHF-like"/>
</dbReference>
<dbReference type="InterPro" id="IPR003489">
    <property type="entry name" value="RHF/RaiA"/>
</dbReference>
<dbReference type="Proteomes" id="UP000262954">
    <property type="component" value="Unassembled WGS sequence"/>
</dbReference>
<keyword evidence="4 9" id="KW-0159">Chromosome partition</keyword>
<feature type="active site" evidence="9">
    <location>
        <position position="243"/>
    </location>
</feature>
<keyword evidence="8 9" id="KW-0131">Cell cycle</keyword>
<dbReference type="CDD" id="cd00552">
    <property type="entry name" value="RaiA"/>
    <property type="match status" value="1"/>
</dbReference>
<evidence type="ECO:0000259" key="10">
    <source>
        <dbReference type="PROSITE" id="PS51898"/>
    </source>
</evidence>
<dbReference type="Pfam" id="PF00589">
    <property type="entry name" value="Phage_integrase"/>
    <property type="match status" value="1"/>
</dbReference>
<dbReference type="AlphaFoldDB" id="A0A354M4H3"/>
<feature type="domain" description="Core-binding (CB)" evidence="11">
    <location>
        <begin position="1"/>
        <end position="85"/>
    </location>
</feature>
<protein>
    <recommendedName>
        <fullName evidence="9">Tyrosine recombinase XerC</fullName>
    </recommendedName>
</protein>
<dbReference type="NCBIfam" id="TIGR00741">
    <property type="entry name" value="yfiA"/>
    <property type="match status" value="1"/>
</dbReference>
<dbReference type="GO" id="GO:0051301">
    <property type="term" value="P:cell division"/>
    <property type="evidence" value="ECO:0007669"/>
    <property type="project" value="UniProtKB-KW"/>
</dbReference>